<sequence>MNTITEEENKVIEELRSRTIDDVTPKMLEDVSLFYRFAKARDFNLEEAEAMLRKHIAWRKEMGIETILTDYQPPEVFLKYVPTSFVCLEKTGSAVRILDCGRTDAKGLWNVTKIKDLAKFCAFRMEEDKEMVIKRDGNELGKKIFYPIYDFEGMTYANAVNMKTLQNAIYIMKMFLDNYPESIKRIVVINAPIYFTWFYAAMKPIIPPVVIQKLKIHGTDGWKETLLEDIDANELPVYLGGNRTDPDGNQFCETFIVRGKPIPKSYYIQNRTKKLTLESDVKKFTVGPFSKKEMPFEVREENSYLEWEFQTKNRDIDFSLYFGGKSLEGVECVELIPKQRIDTCDEPEKGCFKCEKEGNYTVAFDNSYSWLHSKEVYYRIGIKSPKDNELYKSV</sequence>
<dbReference type="Proteomes" id="UP001497382">
    <property type="component" value="Unassembled WGS sequence"/>
</dbReference>
<dbReference type="SUPFAM" id="SSF101576">
    <property type="entry name" value="Supernatant protein factor (SPF), C-terminal domain"/>
    <property type="match status" value="1"/>
</dbReference>
<keyword evidence="4" id="KW-1185">Reference proteome</keyword>
<dbReference type="PROSITE" id="PS50191">
    <property type="entry name" value="CRAL_TRIO"/>
    <property type="match status" value="1"/>
</dbReference>
<dbReference type="InterPro" id="IPR001251">
    <property type="entry name" value="CRAL-TRIO_dom"/>
</dbReference>
<dbReference type="SUPFAM" id="SSF52087">
    <property type="entry name" value="CRAL/TRIO domain"/>
    <property type="match status" value="1"/>
</dbReference>
<dbReference type="EMBL" id="CAXIEN010000118">
    <property type="protein sequence ID" value="CAL1278997.1"/>
    <property type="molecule type" value="Genomic_DNA"/>
</dbReference>
<comment type="caution">
    <text evidence="3">The sequence shown here is derived from an EMBL/GenBank/DDBJ whole genome shotgun (WGS) entry which is preliminary data.</text>
</comment>
<dbReference type="InterPro" id="IPR036598">
    <property type="entry name" value="GOLD_dom_sf"/>
</dbReference>
<gene>
    <name evidence="3" type="ORF">LARSCL_LOCUS10090</name>
</gene>
<dbReference type="InterPro" id="IPR036865">
    <property type="entry name" value="CRAL-TRIO_dom_sf"/>
</dbReference>
<dbReference type="CDD" id="cd00170">
    <property type="entry name" value="SEC14"/>
    <property type="match status" value="1"/>
</dbReference>
<evidence type="ECO:0000259" key="2">
    <source>
        <dbReference type="PROSITE" id="PS50866"/>
    </source>
</evidence>
<dbReference type="Gene3D" id="3.40.525.10">
    <property type="entry name" value="CRAL-TRIO lipid binding domain"/>
    <property type="match status" value="1"/>
</dbReference>
<dbReference type="SMART" id="SM01100">
    <property type="entry name" value="CRAL_TRIO_N"/>
    <property type="match status" value="1"/>
</dbReference>
<evidence type="ECO:0000259" key="1">
    <source>
        <dbReference type="PROSITE" id="PS50191"/>
    </source>
</evidence>
<dbReference type="InterPro" id="IPR011074">
    <property type="entry name" value="CRAL/TRIO_N_dom"/>
</dbReference>
<dbReference type="Gene3D" id="2.60.120.680">
    <property type="entry name" value="GOLD domain"/>
    <property type="match status" value="1"/>
</dbReference>
<dbReference type="PROSITE" id="PS50866">
    <property type="entry name" value="GOLD"/>
    <property type="match status" value="1"/>
</dbReference>
<feature type="domain" description="GOLD" evidence="2">
    <location>
        <begin position="274"/>
        <end position="382"/>
    </location>
</feature>
<dbReference type="InterPro" id="IPR036273">
    <property type="entry name" value="CRAL/TRIO_N_dom_sf"/>
</dbReference>
<accession>A0AAV2A4L6</accession>
<feature type="domain" description="CRAL-TRIO" evidence="1">
    <location>
        <begin position="73"/>
        <end position="247"/>
    </location>
</feature>
<dbReference type="PANTHER" id="PTHR23324">
    <property type="entry name" value="SEC14 RELATED PROTEIN"/>
    <property type="match status" value="1"/>
</dbReference>
<evidence type="ECO:0000313" key="3">
    <source>
        <dbReference type="EMBL" id="CAL1278997.1"/>
    </source>
</evidence>
<dbReference type="PANTHER" id="PTHR23324:SF83">
    <property type="entry name" value="SEC14-LIKE PROTEIN 2"/>
    <property type="match status" value="1"/>
</dbReference>
<dbReference type="SUPFAM" id="SSF46938">
    <property type="entry name" value="CRAL/TRIO N-terminal domain"/>
    <property type="match status" value="1"/>
</dbReference>
<dbReference type="PRINTS" id="PR00180">
    <property type="entry name" value="CRETINALDHBP"/>
</dbReference>
<dbReference type="InterPro" id="IPR051064">
    <property type="entry name" value="SEC14/CRAL-TRIO_domain"/>
</dbReference>
<protein>
    <recommendedName>
        <fullName evidence="5">SEC14-like protein 2</fullName>
    </recommendedName>
</protein>
<organism evidence="3 4">
    <name type="scientific">Larinioides sclopetarius</name>
    <dbReference type="NCBI Taxonomy" id="280406"/>
    <lineage>
        <taxon>Eukaryota</taxon>
        <taxon>Metazoa</taxon>
        <taxon>Ecdysozoa</taxon>
        <taxon>Arthropoda</taxon>
        <taxon>Chelicerata</taxon>
        <taxon>Arachnida</taxon>
        <taxon>Araneae</taxon>
        <taxon>Araneomorphae</taxon>
        <taxon>Entelegynae</taxon>
        <taxon>Araneoidea</taxon>
        <taxon>Araneidae</taxon>
        <taxon>Larinioides</taxon>
    </lineage>
</organism>
<dbReference type="SMART" id="SM00516">
    <property type="entry name" value="SEC14"/>
    <property type="match status" value="1"/>
</dbReference>
<proteinExistence type="predicted"/>
<evidence type="ECO:0008006" key="5">
    <source>
        <dbReference type="Google" id="ProtNLM"/>
    </source>
</evidence>
<dbReference type="Pfam" id="PF00650">
    <property type="entry name" value="CRAL_TRIO"/>
    <property type="match status" value="1"/>
</dbReference>
<dbReference type="AlphaFoldDB" id="A0AAV2A4L6"/>
<dbReference type="InterPro" id="IPR009038">
    <property type="entry name" value="GOLD_dom"/>
</dbReference>
<evidence type="ECO:0000313" key="4">
    <source>
        <dbReference type="Proteomes" id="UP001497382"/>
    </source>
</evidence>
<dbReference type="GO" id="GO:0005737">
    <property type="term" value="C:cytoplasm"/>
    <property type="evidence" value="ECO:0007669"/>
    <property type="project" value="TreeGrafter"/>
</dbReference>
<reference evidence="3 4" key="1">
    <citation type="submission" date="2024-04" db="EMBL/GenBank/DDBJ databases">
        <authorList>
            <person name="Rising A."/>
            <person name="Reimegard J."/>
            <person name="Sonavane S."/>
            <person name="Akerstrom W."/>
            <person name="Nylinder S."/>
            <person name="Hedman E."/>
            <person name="Kallberg Y."/>
        </authorList>
    </citation>
    <scope>NUCLEOTIDE SEQUENCE [LARGE SCALE GENOMIC DNA]</scope>
</reference>
<name>A0AAV2A4L6_9ARAC</name>